<evidence type="ECO:0000259" key="5">
    <source>
        <dbReference type="Pfam" id="PF13657"/>
    </source>
</evidence>
<dbReference type="InterPro" id="IPR012893">
    <property type="entry name" value="HipA-like_C"/>
</dbReference>
<dbReference type="NCBIfam" id="TIGR03071">
    <property type="entry name" value="couple_hipA"/>
    <property type="match status" value="1"/>
</dbReference>
<keyword evidence="2" id="KW-0808">Transferase</keyword>
<reference evidence="7" key="1">
    <citation type="submission" date="2017-02" db="EMBL/GenBank/DDBJ databases">
        <authorList>
            <person name="Varghese N."/>
            <person name="Submissions S."/>
        </authorList>
    </citation>
    <scope>NUCLEOTIDE SEQUENCE [LARGE SCALE GENOMIC DNA]</scope>
    <source>
        <strain evidence="7">SM117</strain>
    </source>
</reference>
<dbReference type="GO" id="GO:0005829">
    <property type="term" value="C:cytosol"/>
    <property type="evidence" value="ECO:0007669"/>
    <property type="project" value="TreeGrafter"/>
</dbReference>
<proteinExistence type="inferred from homology"/>
<dbReference type="PANTHER" id="PTHR37419">
    <property type="entry name" value="SERINE/THREONINE-PROTEIN KINASE TOXIN HIPA"/>
    <property type="match status" value="1"/>
</dbReference>
<evidence type="ECO:0000313" key="6">
    <source>
        <dbReference type="EMBL" id="SLK11546.1"/>
    </source>
</evidence>
<gene>
    <name evidence="6" type="ORF">SAMN06295987_1159</name>
</gene>
<keyword evidence="3 6" id="KW-0418">Kinase</keyword>
<dbReference type="Pfam" id="PF13657">
    <property type="entry name" value="Couple_hipA"/>
    <property type="match status" value="1"/>
</dbReference>
<organism evidence="6 7">
    <name type="scientific">Novosphingobium mathurense</name>
    <dbReference type="NCBI Taxonomy" id="428990"/>
    <lineage>
        <taxon>Bacteria</taxon>
        <taxon>Pseudomonadati</taxon>
        <taxon>Pseudomonadota</taxon>
        <taxon>Alphaproteobacteria</taxon>
        <taxon>Sphingomonadales</taxon>
        <taxon>Sphingomonadaceae</taxon>
        <taxon>Novosphingobium</taxon>
    </lineage>
</organism>
<dbReference type="EMBL" id="FVZE01000015">
    <property type="protein sequence ID" value="SLK11546.1"/>
    <property type="molecule type" value="Genomic_DNA"/>
</dbReference>
<evidence type="ECO:0000313" key="7">
    <source>
        <dbReference type="Proteomes" id="UP000190989"/>
    </source>
</evidence>
<evidence type="ECO:0000256" key="1">
    <source>
        <dbReference type="ARBA" id="ARBA00010164"/>
    </source>
</evidence>
<evidence type="ECO:0000256" key="3">
    <source>
        <dbReference type="ARBA" id="ARBA00022777"/>
    </source>
</evidence>
<dbReference type="STRING" id="428990.SAMN06295987_1159"/>
<dbReference type="Pfam" id="PF07804">
    <property type="entry name" value="HipA_C"/>
    <property type="match status" value="1"/>
</dbReference>
<dbReference type="InterPro" id="IPR017508">
    <property type="entry name" value="HipA_N1"/>
</dbReference>
<comment type="similarity">
    <text evidence="1">Belongs to the HipA Ser/Thr kinase family.</text>
</comment>
<dbReference type="PANTHER" id="PTHR37419:SF1">
    <property type="entry name" value="SERINE_THREONINE-PROTEIN KINASE TOXIN HIPA"/>
    <property type="match status" value="1"/>
</dbReference>
<name>A0A1U6IU54_9SPHN</name>
<keyword evidence="7" id="KW-1185">Reference proteome</keyword>
<feature type="domain" description="HipA-like C-terminal" evidence="4">
    <location>
        <begin position="105"/>
        <end position="330"/>
    </location>
</feature>
<accession>A0A1U6IU54</accession>
<sequence length="368" mass="40961">MDTRFVYDEGWRETIACALPAETRDHYWRGGLIPFFEHLAPEGWLRGRQARAGGTANQDDFGLLLHYGADCIGAVGLIPADGEAPVHPIEDDLVDAAATTAGRTLSGVQKKLLAFRADDGFRPAVEATDPATHIAKFNREDLPSIVQNEHLSLSLARELLGEDDVTRAQLAKLDDIDGIALLVERFDRQGDKRLRLEDLAQILSRPRGRTFEGKYDGSYEEAAEIVTRHSARGRVDLDRFFRLVVFNLVLGNADAHLKNFSLLERPEGLRLSPAYDLINTLAYPVYDRITALSIGGRKREFDTIDRKIVQQFGLDIGLPRAAVERALAALGKGLATARTLAFGDKVQPDDFRETYRNVIQSHAQRIFT</sequence>
<dbReference type="Proteomes" id="UP000190989">
    <property type="component" value="Unassembled WGS sequence"/>
</dbReference>
<dbReference type="Gene3D" id="1.10.1070.20">
    <property type="match status" value="1"/>
</dbReference>
<feature type="domain" description="HipA N-terminal subdomain 1" evidence="5">
    <location>
        <begin position="3"/>
        <end position="76"/>
    </location>
</feature>
<evidence type="ECO:0000259" key="4">
    <source>
        <dbReference type="Pfam" id="PF07804"/>
    </source>
</evidence>
<protein>
    <submittedName>
        <fullName evidence="6">Serine/threonine-protein kinase HipA</fullName>
    </submittedName>
</protein>
<dbReference type="InterPro" id="IPR052028">
    <property type="entry name" value="HipA_Ser/Thr_kinase"/>
</dbReference>
<dbReference type="AlphaFoldDB" id="A0A1U6IU54"/>
<dbReference type="GO" id="GO:0004674">
    <property type="term" value="F:protein serine/threonine kinase activity"/>
    <property type="evidence" value="ECO:0007669"/>
    <property type="project" value="TreeGrafter"/>
</dbReference>
<evidence type="ECO:0000256" key="2">
    <source>
        <dbReference type="ARBA" id="ARBA00022679"/>
    </source>
</evidence>